<reference evidence="2" key="1">
    <citation type="submission" date="2018-06" db="EMBL/GenBank/DDBJ databases">
        <title>Characterization of grapevine leafroll-associated virus 3 genetic variants and application towards RT-qPCR assay design.</title>
        <authorList>
            <person name="Al Rwahnih M."/>
            <person name="Diaz-Lara A."/>
        </authorList>
    </citation>
    <scope>NUCLEOTIDE SEQUENCE</scope>
    <source>
        <strain evidence="2">Gre233</strain>
        <strain evidence="3">Mar239</strain>
    </source>
</reference>
<name>A0A345T817_9CLOS</name>
<sequence>MDDFRQAILILVVDFVFVIILLLVISFIVPRLQQGVAFNTGIRTV</sequence>
<evidence type="ECO:0000313" key="3">
    <source>
        <dbReference type="EMBL" id="AXI82231.1"/>
    </source>
</evidence>
<proteinExistence type="predicted"/>
<keyword evidence="1" id="KW-0812">Transmembrane</keyword>
<evidence type="ECO:0000256" key="1">
    <source>
        <dbReference type="SAM" id="Phobius"/>
    </source>
</evidence>
<organism evidence="2">
    <name type="scientific">Grapevine leafroll-associated virus 3</name>
    <dbReference type="NCBI Taxonomy" id="55951"/>
    <lineage>
        <taxon>Viruses</taxon>
        <taxon>Riboviria</taxon>
        <taxon>Orthornavirae</taxon>
        <taxon>Kitrinoviricota</taxon>
        <taxon>Alsuviricetes</taxon>
        <taxon>Martellivirales</taxon>
        <taxon>Closteroviridae</taxon>
        <taxon>Ampelovirus</taxon>
        <taxon>Ampelovirus trivitis</taxon>
    </lineage>
</organism>
<evidence type="ECO:0000313" key="2">
    <source>
        <dbReference type="EMBL" id="AXI82122.1"/>
    </source>
</evidence>
<keyword evidence="1" id="KW-1133">Transmembrane helix</keyword>
<accession>A0A345T817</accession>
<feature type="transmembrane region" description="Helical" evidence="1">
    <location>
        <begin position="7"/>
        <end position="29"/>
    </location>
</feature>
<dbReference type="EMBL" id="MH521114">
    <property type="protein sequence ID" value="AXI82231.1"/>
    <property type="molecule type" value="Genomic_RNA"/>
</dbReference>
<protein>
    <submittedName>
        <fullName evidence="2">5 kDa protein</fullName>
    </submittedName>
</protein>
<dbReference type="EMBL" id="MH521105">
    <property type="protein sequence ID" value="AXI82122.1"/>
    <property type="molecule type" value="Genomic_RNA"/>
</dbReference>
<gene>
    <name evidence="2" type="primary">ORF3</name>
</gene>
<keyword evidence="1" id="KW-0472">Membrane</keyword>